<dbReference type="PANTHER" id="PTHR30354">
    <property type="entry name" value="GNT FAMILY GLUCONATE TRANSPORTER"/>
    <property type="match status" value="1"/>
</dbReference>
<feature type="transmembrane region" description="Helical" evidence="2">
    <location>
        <begin position="393"/>
        <end position="410"/>
    </location>
</feature>
<dbReference type="Pfam" id="PF02447">
    <property type="entry name" value="GntP_permease"/>
    <property type="match status" value="2"/>
</dbReference>
<evidence type="ECO:0000313" key="4">
    <source>
        <dbReference type="Proteomes" id="UP001139502"/>
    </source>
</evidence>
<keyword evidence="2" id="KW-0472">Membrane</keyword>
<organism evidence="3 4">
    <name type="scientific">Rothia santali</name>
    <dbReference type="NCBI Taxonomy" id="2949643"/>
    <lineage>
        <taxon>Bacteria</taxon>
        <taxon>Bacillati</taxon>
        <taxon>Actinomycetota</taxon>
        <taxon>Actinomycetes</taxon>
        <taxon>Micrococcales</taxon>
        <taxon>Micrococcaceae</taxon>
        <taxon>Rothia</taxon>
    </lineage>
</organism>
<comment type="caution">
    <text evidence="3">The sequence shown here is derived from an EMBL/GenBank/DDBJ whole genome shotgun (WGS) entry which is preliminary data.</text>
</comment>
<accession>A0A9X2HBW1</accession>
<feature type="transmembrane region" description="Helical" evidence="2">
    <location>
        <begin position="456"/>
        <end position="481"/>
    </location>
</feature>
<feature type="transmembrane region" description="Helical" evidence="2">
    <location>
        <begin position="417"/>
        <end position="436"/>
    </location>
</feature>
<keyword evidence="2" id="KW-0812">Transmembrane</keyword>
<evidence type="ECO:0000313" key="3">
    <source>
        <dbReference type="EMBL" id="MCP3425400.1"/>
    </source>
</evidence>
<dbReference type="GO" id="GO:0015128">
    <property type="term" value="F:gluconate transmembrane transporter activity"/>
    <property type="evidence" value="ECO:0007669"/>
    <property type="project" value="InterPro"/>
</dbReference>
<feature type="transmembrane region" description="Helical" evidence="2">
    <location>
        <begin position="29"/>
        <end position="48"/>
    </location>
</feature>
<evidence type="ECO:0000256" key="1">
    <source>
        <dbReference type="SAM" id="MobiDB-lite"/>
    </source>
</evidence>
<keyword evidence="2" id="KW-1133">Transmembrane helix</keyword>
<dbReference type="AlphaFoldDB" id="A0A9X2HBW1"/>
<dbReference type="PANTHER" id="PTHR30354:SF25">
    <property type="entry name" value="INNER MEMBRANE PERMEASE YGBN"/>
    <property type="match status" value="1"/>
</dbReference>
<gene>
    <name evidence="3" type="ORF">NBM05_05045</name>
</gene>
<evidence type="ECO:0000256" key="2">
    <source>
        <dbReference type="SAM" id="Phobius"/>
    </source>
</evidence>
<proteinExistence type="predicted"/>
<feature type="transmembrane region" description="Helical" evidence="2">
    <location>
        <begin position="368"/>
        <end position="387"/>
    </location>
</feature>
<dbReference type="GO" id="GO:0005886">
    <property type="term" value="C:plasma membrane"/>
    <property type="evidence" value="ECO:0007669"/>
    <property type="project" value="TreeGrafter"/>
</dbReference>
<feature type="compositionally biased region" description="Gly residues" evidence="1">
    <location>
        <begin position="225"/>
        <end position="238"/>
    </location>
</feature>
<feature type="region of interest" description="Disordered" evidence="1">
    <location>
        <begin position="225"/>
        <end position="253"/>
    </location>
</feature>
<feature type="transmembrane region" description="Helical" evidence="2">
    <location>
        <begin position="339"/>
        <end position="356"/>
    </location>
</feature>
<feature type="transmembrane region" description="Helical" evidence="2">
    <location>
        <begin position="140"/>
        <end position="158"/>
    </location>
</feature>
<feature type="transmembrane region" description="Helical" evidence="2">
    <location>
        <begin position="101"/>
        <end position="128"/>
    </location>
</feature>
<feature type="transmembrane region" description="Helical" evidence="2">
    <location>
        <begin position="170"/>
        <end position="192"/>
    </location>
</feature>
<dbReference type="PIRSF" id="PIRSF002746">
    <property type="entry name" value="Gluconate_transporter"/>
    <property type="match status" value="1"/>
</dbReference>
<feature type="transmembrane region" description="Helical" evidence="2">
    <location>
        <begin position="6"/>
        <end position="22"/>
    </location>
</feature>
<protein>
    <submittedName>
        <fullName evidence="3">SLC13 family permease</fullName>
    </submittedName>
</protein>
<dbReference type="EMBL" id="JANAFB010000008">
    <property type="protein sequence ID" value="MCP3425400.1"/>
    <property type="molecule type" value="Genomic_DNA"/>
</dbReference>
<keyword evidence="4" id="KW-1185">Reference proteome</keyword>
<name>A0A9X2HBW1_9MICC</name>
<reference evidence="3" key="1">
    <citation type="submission" date="2022-06" db="EMBL/GenBank/DDBJ databases">
        <title>Rothia sp. isolated from sandalwood seedling.</title>
        <authorList>
            <person name="Tuikhar N."/>
            <person name="Kirdat K."/>
            <person name="Thorat V."/>
            <person name="Swetha P."/>
            <person name="Padma S."/>
            <person name="Sundararaj R."/>
            <person name="Yadav A."/>
        </authorList>
    </citation>
    <scope>NUCLEOTIDE SEQUENCE</scope>
    <source>
        <strain evidence="3">AR01</strain>
    </source>
</reference>
<dbReference type="InterPro" id="IPR003474">
    <property type="entry name" value="Glcn_transporter"/>
</dbReference>
<dbReference type="RefSeq" id="WP_254165582.1">
    <property type="nucleotide sequence ID" value="NZ_JANAFB010000008.1"/>
</dbReference>
<feature type="transmembrane region" description="Helical" evidence="2">
    <location>
        <begin position="295"/>
        <end position="319"/>
    </location>
</feature>
<sequence>MTTTTLVLLGLASVAAILALIIKAKAHPFLALLIVSVALALVAGIPLAEVVPTLTDGMGGTLGSVALIVTLGAMLGRIVEVSGGADVLAKKMLAVFGPERAPWALGAASFLFGIPVFVDVALIVLIPIVLSVGRRLGGNMLTYALPTVMALLTVHVILPPHPGIVGGAEIMGADVGMVLLLGLVPALIMWFFSQVASGFVQKRVSSPVPALQAAAVGGSPASSGTAGGGAGTASGSAGGPAADEEADAATHSSPVVANPPGVGLVLAMIVTPLVLIMAQTVTALVLPEGNGLRSFFALVGASPMALLIGVLLAIVLLGYRRGWGLGQAEDIINSSLPPIAAVILITGAGGTFGHVLSETGVAGAVAEVLAGSGLPIVVLAYLMAALIRAAQGSATVAVLTASPLIAPLAAQLELAPLQIALVTITIGVGSMALSHVNDSLFWVWSRYFQVSTATALKSYTVLTTSTSLVGFGVVCALWPLVAAVA</sequence>
<dbReference type="Proteomes" id="UP001139502">
    <property type="component" value="Unassembled WGS sequence"/>
</dbReference>
<feature type="transmembrane region" description="Helical" evidence="2">
    <location>
        <begin position="262"/>
        <end position="286"/>
    </location>
</feature>